<gene>
    <name evidence="1" type="ORF">S01H1_56914</name>
</gene>
<dbReference type="AlphaFoldDB" id="X0VVM8"/>
<protein>
    <recommendedName>
        <fullName evidence="2">Tubulin/FtsZ GTPase domain-containing protein</fullName>
    </recommendedName>
</protein>
<dbReference type="Gene3D" id="3.40.50.1440">
    <property type="entry name" value="Tubulin/FtsZ, GTPase domain"/>
    <property type="match status" value="1"/>
</dbReference>
<dbReference type="SUPFAM" id="SSF52490">
    <property type="entry name" value="Tubulin nucleotide-binding domain-like"/>
    <property type="match status" value="1"/>
</dbReference>
<evidence type="ECO:0008006" key="2">
    <source>
        <dbReference type="Google" id="ProtNLM"/>
    </source>
</evidence>
<sequence>YDLGYKKVLALNTTGRDLDSLAIPHSQKFLMGMGVEGNGRDMERGAKAVRQHRQDILHLARQTFGTQVDHIMVCFGAGGGAGSGSVVELIDIAKRYARYIGLKNPSKNVGVIMTLPAAGKVGSPLVAENAYKVANELSQMARAGEISPLIIVDNDKISRMYPGMTARPLWLSINKTAAGLFHFFNRVSALGSRYTSFDRLDYLSVIESGGCLVMGRTQVDKLDDPFSISEAVKNNLEKTLFAGGLDLSTVKSCGCIV</sequence>
<proteinExistence type="predicted"/>
<feature type="non-terminal residue" evidence="1">
    <location>
        <position position="1"/>
    </location>
</feature>
<evidence type="ECO:0000313" key="1">
    <source>
        <dbReference type="EMBL" id="GAG22355.1"/>
    </source>
</evidence>
<accession>X0VVM8</accession>
<organism evidence="1">
    <name type="scientific">marine sediment metagenome</name>
    <dbReference type="NCBI Taxonomy" id="412755"/>
    <lineage>
        <taxon>unclassified sequences</taxon>
        <taxon>metagenomes</taxon>
        <taxon>ecological metagenomes</taxon>
    </lineage>
</organism>
<name>X0VVM8_9ZZZZ</name>
<reference evidence="1" key="1">
    <citation type="journal article" date="2014" name="Front. Microbiol.">
        <title>High frequency of phylogenetically diverse reductive dehalogenase-homologous genes in deep subseafloor sedimentary metagenomes.</title>
        <authorList>
            <person name="Kawai M."/>
            <person name="Futagami T."/>
            <person name="Toyoda A."/>
            <person name="Takaki Y."/>
            <person name="Nishi S."/>
            <person name="Hori S."/>
            <person name="Arai W."/>
            <person name="Tsubouchi T."/>
            <person name="Morono Y."/>
            <person name="Uchiyama I."/>
            <person name="Ito T."/>
            <person name="Fujiyama A."/>
            <person name="Inagaki F."/>
            <person name="Takami H."/>
        </authorList>
    </citation>
    <scope>NUCLEOTIDE SEQUENCE</scope>
    <source>
        <strain evidence="1">Expedition CK06-06</strain>
    </source>
</reference>
<comment type="caution">
    <text evidence="1">The sequence shown here is derived from an EMBL/GenBank/DDBJ whole genome shotgun (WGS) entry which is preliminary data.</text>
</comment>
<dbReference type="InterPro" id="IPR036525">
    <property type="entry name" value="Tubulin/FtsZ_GTPase_sf"/>
</dbReference>
<feature type="non-terminal residue" evidence="1">
    <location>
        <position position="257"/>
    </location>
</feature>
<dbReference type="EMBL" id="BARS01037092">
    <property type="protein sequence ID" value="GAG22355.1"/>
    <property type="molecule type" value="Genomic_DNA"/>
</dbReference>